<dbReference type="PANTHER" id="PTHR34609:SF17">
    <property type="entry name" value="GEO08273P1-RELATED"/>
    <property type="match status" value="1"/>
</dbReference>
<keyword evidence="1" id="KW-0472">Membrane</keyword>
<evidence type="ECO:0000313" key="3">
    <source>
        <dbReference type="Proteomes" id="UP001378592"/>
    </source>
</evidence>
<dbReference type="Proteomes" id="UP001378592">
    <property type="component" value="Unassembled WGS sequence"/>
</dbReference>
<feature type="transmembrane region" description="Helical" evidence="1">
    <location>
        <begin position="123"/>
        <end position="149"/>
    </location>
</feature>
<accession>A0AAN9VK66</accession>
<comment type="caution">
    <text evidence="2">The sequence shown here is derived from an EMBL/GenBank/DDBJ whole genome shotgun (WGS) entry which is preliminary data.</text>
</comment>
<dbReference type="Pfam" id="PF15860">
    <property type="entry name" value="DUF4728"/>
    <property type="match status" value="1"/>
</dbReference>
<gene>
    <name evidence="2" type="ORF">R5R35_009699</name>
</gene>
<name>A0AAN9VK66_9ORTH</name>
<dbReference type="PANTHER" id="PTHR34609">
    <property type="entry name" value="GEO08273P1-RELATED"/>
    <property type="match status" value="1"/>
</dbReference>
<dbReference type="AlphaFoldDB" id="A0AAN9VK66"/>
<keyword evidence="1" id="KW-0812">Transmembrane</keyword>
<organism evidence="2 3">
    <name type="scientific">Gryllus longicercus</name>
    <dbReference type="NCBI Taxonomy" id="2509291"/>
    <lineage>
        <taxon>Eukaryota</taxon>
        <taxon>Metazoa</taxon>
        <taxon>Ecdysozoa</taxon>
        <taxon>Arthropoda</taxon>
        <taxon>Hexapoda</taxon>
        <taxon>Insecta</taxon>
        <taxon>Pterygota</taxon>
        <taxon>Neoptera</taxon>
        <taxon>Polyneoptera</taxon>
        <taxon>Orthoptera</taxon>
        <taxon>Ensifera</taxon>
        <taxon>Gryllidea</taxon>
        <taxon>Grylloidea</taxon>
        <taxon>Gryllidae</taxon>
        <taxon>Gryllinae</taxon>
        <taxon>Gryllus</taxon>
    </lineage>
</organism>
<feature type="transmembrane region" description="Helical" evidence="1">
    <location>
        <begin position="90"/>
        <end position="111"/>
    </location>
</feature>
<proteinExistence type="predicted"/>
<keyword evidence="3" id="KW-1185">Reference proteome</keyword>
<protein>
    <submittedName>
        <fullName evidence="2">Uncharacterized protein</fullName>
    </submittedName>
</protein>
<dbReference type="InterPro" id="IPR031720">
    <property type="entry name" value="DUF4728"/>
</dbReference>
<dbReference type="EMBL" id="JAZDUA010000233">
    <property type="protein sequence ID" value="KAK7863345.1"/>
    <property type="molecule type" value="Genomic_DNA"/>
</dbReference>
<keyword evidence="1" id="KW-1133">Transmembrane helix</keyword>
<dbReference type="InterPro" id="IPR053077">
    <property type="entry name" value="MARVEL_domain_protein_3"/>
</dbReference>
<evidence type="ECO:0000256" key="1">
    <source>
        <dbReference type="SAM" id="Phobius"/>
    </source>
</evidence>
<reference evidence="2 3" key="1">
    <citation type="submission" date="2024-03" db="EMBL/GenBank/DDBJ databases">
        <title>The genome assembly and annotation of the cricket Gryllus longicercus Weissman &amp; Gray.</title>
        <authorList>
            <person name="Szrajer S."/>
            <person name="Gray D."/>
            <person name="Ylla G."/>
        </authorList>
    </citation>
    <scope>NUCLEOTIDE SEQUENCE [LARGE SCALE GENOMIC DNA]</scope>
    <source>
        <strain evidence="2">DAG 2021-001</strain>
        <tissue evidence="2">Whole body minus gut</tissue>
    </source>
</reference>
<feature type="transmembrane region" description="Helical" evidence="1">
    <location>
        <begin position="156"/>
        <end position="180"/>
    </location>
</feature>
<evidence type="ECO:0000313" key="2">
    <source>
        <dbReference type="EMBL" id="KAK7863345.1"/>
    </source>
</evidence>
<sequence length="193" mass="19706">MVLLLERSGCGCTLKTGTIVIGALQALAGFSMMVSEALAAYRGAPAHLPRGPSPSLAAGGGGGAGAGVGAAPPEADDGGAHQLVQGQRGLCAALSVAGALQLVLSVLLLYGADYENPRLVKPWVLFSMVLTSAIVAVYFGLAVLTFALGGHRKVGYAILVGILGTTALSTYFILVVYSFYRELVERSVVPCII</sequence>